<keyword evidence="3 6" id="KW-0812">Transmembrane</keyword>
<keyword evidence="4 6" id="KW-1133">Transmembrane helix</keyword>
<evidence type="ECO:0000256" key="6">
    <source>
        <dbReference type="SAM" id="Phobius"/>
    </source>
</evidence>
<evidence type="ECO:0000256" key="3">
    <source>
        <dbReference type="ARBA" id="ARBA00022692"/>
    </source>
</evidence>
<dbReference type="PANTHER" id="PTHR43652">
    <property type="entry name" value="BASIC AMINO ACID ANTIPORTER YFCC-RELATED"/>
    <property type="match status" value="1"/>
</dbReference>
<evidence type="ECO:0000256" key="5">
    <source>
        <dbReference type="ARBA" id="ARBA00023136"/>
    </source>
</evidence>
<feature type="transmembrane region" description="Helical" evidence="6">
    <location>
        <begin position="177"/>
        <end position="201"/>
    </location>
</feature>
<keyword evidence="2" id="KW-1003">Cell membrane</keyword>
<keyword evidence="5 6" id="KW-0472">Membrane</keyword>
<reference evidence="7" key="1">
    <citation type="journal article" date="2022" name="Cell Host Microbe">
        <title>Colonization of the live biotherapeutic product VE303 and modulation of the microbiota and metabolites in healthy volunteers.</title>
        <authorList>
            <person name="Dsouza M."/>
            <person name="Menon R."/>
            <person name="Crossette E."/>
            <person name="Bhattarai S.K."/>
            <person name="Schneider J."/>
            <person name="Kim Y.G."/>
            <person name="Reddy S."/>
            <person name="Caballero S."/>
            <person name="Felix C."/>
            <person name="Cornacchione L."/>
            <person name="Hendrickson J."/>
            <person name="Watson A.R."/>
            <person name="Minot S.S."/>
            <person name="Greenfield N."/>
            <person name="Schopf L."/>
            <person name="Szabady R."/>
            <person name="Patarroyo J."/>
            <person name="Smith W."/>
            <person name="Harrison P."/>
            <person name="Kuijper E.J."/>
            <person name="Kelly C.P."/>
            <person name="Olle B."/>
            <person name="Bobilev D."/>
            <person name="Silber J.L."/>
            <person name="Bucci V."/>
            <person name="Roberts B."/>
            <person name="Faith J."/>
            <person name="Norman J.M."/>
        </authorList>
    </citation>
    <scope>NUCLEOTIDE SEQUENCE</scope>
    <source>
        <strain evidence="7">VE303-04</strain>
    </source>
</reference>
<gene>
    <name evidence="7" type="ORF">K5I21_22470</name>
</gene>
<evidence type="ECO:0000256" key="1">
    <source>
        <dbReference type="ARBA" id="ARBA00004651"/>
    </source>
</evidence>
<evidence type="ECO:0000313" key="7">
    <source>
        <dbReference type="EMBL" id="MCK0088572.1"/>
    </source>
</evidence>
<dbReference type="Proteomes" id="UP001203136">
    <property type="component" value="Unassembled WGS sequence"/>
</dbReference>
<accession>A0AAW5F9K9</accession>
<dbReference type="RefSeq" id="WP_081731937.1">
    <property type="nucleotide sequence ID" value="NZ_JAINVB010000001.1"/>
</dbReference>
<feature type="transmembrane region" description="Helical" evidence="6">
    <location>
        <begin position="311"/>
        <end position="331"/>
    </location>
</feature>
<feature type="transmembrane region" description="Helical" evidence="6">
    <location>
        <begin position="125"/>
        <end position="142"/>
    </location>
</feature>
<organism evidence="7 8">
    <name type="scientific">Clostridium symbiosum</name>
    <name type="common">Bacteroides symbiosus</name>
    <dbReference type="NCBI Taxonomy" id="1512"/>
    <lineage>
        <taxon>Bacteria</taxon>
        <taxon>Bacillati</taxon>
        <taxon>Bacillota</taxon>
        <taxon>Clostridia</taxon>
        <taxon>Lachnospirales</taxon>
        <taxon>Lachnospiraceae</taxon>
        <taxon>Otoolea</taxon>
    </lineage>
</organism>
<feature type="transmembrane region" description="Helical" evidence="6">
    <location>
        <begin position="148"/>
        <end position="165"/>
    </location>
</feature>
<evidence type="ECO:0000313" key="8">
    <source>
        <dbReference type="Proteomes" id="UP001203136"/>
    </source>
</evidence>
<protein>
    <submittedName>
        <fullName evidence="7">AbgT family transporter</fullName>
    </submittedName>
</protein>
<feature type="transmembrane region" description="Helical" evidence="6">
    <location>
        <begin position="248"/>
        <end position="273"/>
    </location>
</feature>
<dbReference type="Pfam" id="PF03606">
    <property type="entry name" value="DcuC"/>
    <property type="match status" value="1"/>
</dbReference>
<dbReference type="InterPro" id="IPR051679">
    <property type="entry name" value="DASS-Related_Transporters"/>
</dbReference>
<feature type="transmembrane region" description="Helical" evidence="6">
    <location>
        <begin position="61"/>
        <end position="84"/>
    </location>
</feature>
<dbReference type="GO" id="GO:0005886">
    <property type="term" value="C:plasma membrane"/>
    <property type="evidence" value="ECO:0007669"/>
    <property type="project" value="UniProtKB-SubCell"/>
</dbReference>
<dbReference type="InterPro" id="IPR018385">
    <property type="entry name" value="C4_dicarb_anaerob_car-like"/>
</dbReference>
<dbReference type="EMBL" id="JAINVB010000001">
    <property type="protein sequence ID" value="MCK0088572.1"/>
    <property type="molecule type" value="Genomic_DNA"/>
</dbReference>
<name>A0AAW5F9K9_CLOSY</name>
<dbReference type="PANTHER" id="PTHR43652:SF2">
    <property type="entry name" value="BASIC AMINO ACID ANTIPORTER YFCC-RELATED"/>
    <property type="match status" value="1"/>
</dbReference>
<evidence type="ECO:0000256" key="4">
    <source>
        <dbReference type="ARBA" id="ARBA00022989"/>
    </source>
</evidence>
<sequence length="334" mass="35677">MGFGEATIPFFPIAIAISVALGYDSMVGVGVALIGCMMGFIAGPTNQSNVGIPQALAGLPLYSGLGLRLVLFVVLNVIGLWHVLSYAKKIQKDPNKSLMRGVDVSELSFDIDSMNKEIFTWRHRCILGTLIGGMVYFTYMAITTDWWLNEMSAVFIIIGIVAGILSRMRINAICETFLKGVAEISGGAMIIGVAAGVQSIITKSNILDTIIYSISTPLSSLPVWASAIGMLLVISLINILIPSGSGKAVAIMPILFPVGELLGLTSQSAVLAYQLGDGITNLVTPTLGLLFIGLAFGKVPYDKWLRFYCPLILKILLVAIIFISYAAITGYGPF</sequence>
<comment type="subcellular location">
    <subcellularLocation>
        <location evidence="1">Cell membrane</location>
        <topology evidence="1">Multi-pass membrane protein</topology>
    </subcellularLocation>
</comment>
<feature type="transmembrane region" description="Helical" evidence="6">
    <location>
        <begin position="12"/>
        <end position="41"/>
    </location>
</feature>
<comment type="caution">
    <text evidence="7">The sequence shown here is derived from an EMBL/GenBank/DDBJ whole genome shotgun (WGS) entry which is preliminary data.</text>
</comment>
<dbReference type="AlphaFoldDB" id="A0AAW5F9K9"/>
<feature type="transmembrane region" description="Helical" evidence="6">
    <location>
        <begin position="279"/>
        <end position="299"/>
    </location>
</feature>
<evidence type="ECO:0000256" key="2">
    <source>
        <dbReference type="ARBA" id="ARBA00022475"/>
    </source>
</evidence>
<feature type="transmembrane region" description="Helical" evidence="6">
    <location>
        <begin position="221"/>
        <end position="241"/>
    </location>
</feature>
<proteinExistence type="predicted"/>